<gene>
    <name evidence="1" type="ORF">EAH76_08295</name>
</gene>
<dbReference type="Proteomes" id="UP000319931">
    <property type="component" value="Unassembled WGS sequence"/>
</dbReference>
<keyword evidence="2" id="KW-1185">Reference proteome</keyword>
<reference evidence="1 2" key="1">
    <citation type="journal article" date="2019" name="Environ. Microbiol.">
        <title>Species interactions and distinct microbial communities in high Arctic permafrost affected cryosols are associated with the CH4 and CO2 gas fluxes.</title>
        <authorList>
            <person name="Altshuler I."/>
            <person name="Hamel J."/>
            <person name="Turney S."/>
            <person name="Magnuson E."/>
            <person name="Levesque R."/>
            <person name="Greer C."/>
            <person name="Whyte L.G."/>
        </authorList>
    </citation>
    <scope>NUCLEOTIDE SEQUENCE [LARGE SCALE GENOMIC DNA]</scope>
    <source>
        <strain evidence="1 2">E6.1</strain>
    </source>
</reference>
<organism evidence="1 2">
    <name type="scientific">Sphingomonas glacialis</name>
    <dbReference type="NCBI Taxonomy" id="658225"/>
    <lineage>
        <taxon>Bacteria</taxon>
        <taxon>Pseudomonadati</taxon>
        <taxon>Pseudomonadota</taxon>
        <taxon>Alphaproteobacteria</taxon>
        <taxon>Sphingomonadales</taxon>
        <taxon>Sphingomonadaceae</taxon>
        <taxon>Sphingomonas</taxon>
    </lineage>
</organism>
<accession>A0A502FZZ6</accession>
<comment type="caution">
    <text evidence="1">The sequence shown here is derived from an EMBL/GenBank/DDBJ whole genome shotgun (WGS) entry which is preliminary data.</text>
</comment>
<dbReference type="EMBL" id="RCZC01000002">
    <property type="protein sequence ID" value="TPG54626.1"/>
    <property type="molecule type" value="Genomic_DNA"/>
</dbReference>
<name>A0A502FZZ6_9SPHN</name>
<protein>
    <submittedName>
        <fullName evidence="1">Uncharacterized protein</fullName>
    </submittedName>
</protein>
<dbReference type="OrthoDB" id="7428252at2"/>
<dbReference type="RefSeq" id="WP_140849776.1">
    <property type="nucleotide sequence ID" value="NZ_RCZC01000002.1"/>
</dbReference>
<evidence type="ECO:0000313" key="1">
    <source>
        <dbReference type="EMBL" id="TPG54626.1"/>
    </source>
</evidence>
<dbReference type="AlphaFoldDB" id="A0A502FZZ6"/>
<proteinExistence type="predicted"/>
<sequence length="238" mass="24943">MYLLAGVLAGIPTVVFAQLKPEQQTGSHIPVSPQAVQGAEAGLIKKAFARCIYKSNTKAAVAILSHSDSMLIDLKGANIADLSGALNMSDCLGEQAGATQNALGFKFKRDMLRGLLSEEAYLSGHSAVPTLPVGGSESTGRNFVSEGENLAKARALAAFSDCIVFTDVGRADALLRTMPESVGERAAARALAPTLGKCLDQGVQFSMTPTSIRVYVADGLWNRFSRPQSAQAATATKP</sequence>
<evidence type="ECO:0000313" key="2">
    <source>
        <dbReference type="Proteomes" id="UP000319931"/>
    </source>
</evidence>